<protein>
    <recommendedName>
        <fullName evidence="4">MSP domain-containing protein</fullName>
    </recommendedName>
</protein>
<feature type="region of interest" description="Disordered" evidence="1">
    <location>
        <begin position="359"/>
        <end position="387"/>
    </location>
</feature>
<feature type="compositionally biased region" description="Basic and acidic residues" evidence="1">
    <location>
        <begin position="61"/>
        <end position="76"/>
    </location>
</feature>
<sequence>SLDAVDLPDRPSSSLSNFSDASNDRSMLRKMGMIQTDDDLLPEPEIQIDDFDEEEGGGSGHHVEEVAKTPRGERRMLAVPGSSGSMSSPGAFFAKKSGTLGALEWKMEPELRPFWTTPKKDRFGRLIDPLGSTPDEREEKHAPFGETPAGSRRVRTPLYSESPSNALAQAQAFNDSFGHQEPVTFGAGPPNGFPFQSGTDESPSQPFGGGFSNDNNSNPSAQQVSHTSPVDPFSVLKARWAKLAPSKTAGRDSVTHLKVEAENTFQAIVDAKSMLRETVEELLSETRVESPVRRVEGGRGEVGEIHMVSPPRGVTDVGNEEGVGGVGGRMPARNVAGEEYPVFPASPSLKDWLEMMGSPKDKKAETGTGIASNTPSLRAPPVKGSSLRSSHTLQTQALETTAPRLLLTLPHKIHTTLRKPASTTLNPKPQTLAITFPPISYRSSTRQTLTIENPNTTASVWKLTSVGPAYVETTIATHSTGKRHPVEGSNVF</sequence>
<evidence type="ECO:0000313" key="2">
    <source>
        <dbReference type="EMBL" id="KAJ3029393.1"/>
    </source>
</evidence>
<dbReference type="Proteomes" id="UP001212841">
    <property type="component" value="Unassembled WGS sequence"/>
</dbReference>
<evidence type="ECO:0000256" key="1">
    <source>
        <dbReference type="SAM" id="MobiDB-lite"/>
    </source>
</evidence>
<dbReference type="EMBL" id="JADGJD010002717">
    <property type="protein sequence ID" value="KAJ3029393.1"/>
    <property type="molecule type" value="Genomic_DNA"/>
</dbReference>
<comment type="caution">
    <text evidence="2">The sequence shown here is derived from an EMBL/GenBank/DDBJ whole genome shotgun (WGS) entry which is preliminary data.</text>
</comment>
<feature type="region of interest" description="Disordered" evidence="1">
    <location>
        <begin position="1"/>
        <end position="30"/>
    </location>
</feature>
<feature type="region of interest" description="Disordered" evidence="1">
    <location>
        <begin position="303"/>
        <end position="326"/>
    </location>
</feature>
<feature type="compositionally biased region" description="Basic and acidic residues" evidence="1">
    <location>
        <begin position="134"/>
        <end position="143"/>
    </location>
</feature>
<feature type="compositionally biased region" description="Low complexity" evidence="1">
    <location>
        <begin position="80"/>
        <end position="90"/>
    </location>
</feature>
<evidence type="ECO:0000313" key="3">
    <source>
        <dbReference type="Proteomes" id="UP001212841"/>
    </source>
</evidence>
<gene>
    <name evidence="2" type="ORF">HK097_005803</name>
</gene>
<feature type="region of interest" description="Disordered" evidence="1">
    <location>
        <begin position="122"/>
        <end position="157"/>
    </location>
</feature>
<feature type="compositionally biased region" description="Polar residues" evidence="1">
    <location>
        <begin position="194"/>
        <end position="205"/>
    </location>
</feature>
<keyword evidence="3" id="KW-1185">Reference proteome</keyword>
<feature type="region of interest" description="Disordered" evidence="1">
    <location>
        <begin position="49"/>
        <end position="90"/>
    </location>
</feature>
<dbReference type="AlphaFoldDB" id="A0AAD5WWP9"/>
<feature type="non-terminal residue" evidence="2">
    <location>
        <position position="492"/>
    </location>
</feature>
<proteinExistence type="predicted"/>
<evidence type="ECO:0008006" key="4">
    <source>
        <dbReference type="Google" id="ProtNLM"/>
    </source>
</evidence>
<name>A0AAD5WWP9_9FUNG</name>
<feature type="region of interest" description="Disordered" evidence="1">
    <location>
        <begin position="178"/>
        <end position="228"/>
    </location>
</feature>
<organism evidence="2 3">
    <name type="scientific">Rhizophlyctis rosea</name>
    <dbReference type="NCBI Taxonomy" id="64517"/>
    <lineage>
        <taxon>Eukaryota</taxon>
        <taxon>Fungi</taxon>
        <taxon>Fungi incertae sedis</taxon>
        <taxon>Chytridiomycota</taxon>
        <taxon>Chytridiomycota incertae sedis</taxon>
        <taxon>Chytridiomycetes</taxon>
        <taxon>Rhizophlyctidales</taxon>
        <taxon>Rhizophlyctidaceae</taxon>
        <taxon>Rhizophlyctis</taxon>
    </lineage>
</organism>
<feature type="compositionally biased region" description="Low complexity" evidence="1">
    <location>
        <begin position="12"/>
        <end position="21"/>
    </location>
</feature>
<accession>A0AAD5WWP9</accession>
<reference evidence="2" key="1">
    <citation type="submission" date="2020-05" db="EMBL/GenBank/DDBJ databases">
        <title>Phylogenomic resolution of chytrid fungi.</title>
        <authorList>
            <person name="Stajich J.E."/>
            <person name="Amses K."/>
            <person name="Simmons R."/>
            <person name="Seto K."/>
            <person name="Myers J."/>
            <person name="Bonds A."/>
            <person name="Quandt C.A."/>
            <person name="Barry K."/>
            <person name="Liu P."/>
            <person name="Grigoriev I."/>
            <person name="Longcore J.E."/>
            <person name="James T.Y."/>
        </authorList>
    </citation>
    <scope>NUCLEOTIDE SEQUENCE</scope>
    <source>
        <strain evidence="2">JEL0318</strain>
    </source>
</reference>
<feature type="non-terminal residue" evidence="2">
    <location>
        <position position="1"/>
    </location>
</feature>